<sequence>MLCWMLVTFWDAVSGQIRYSIPEETERGAFVGDVAKDLGLHAEQPSERGVRIVSGGRTQYFALNAESGHLITAERIDRERICGRAGKCLLSCELIVEDTMKLYGVEVEITDINDNAPSFPTEEMELKVSETTAPGSRILLPEAQDSDLGTNSIQSYQLSSDGHFSLDVQTGPDGVKHAELVLEKSLDREEQAVHTLILTATDGGDPVRSGTAQIRVTVLDANDNAPVFSQPVYTVSVWENVPAGSTILTVKATDLDEGVNKEIKYSFRKITDKASQIFRLDAKTGDITAMGNVNFEESALYEIEVQAQDGGGRFDKSKVVIEVSDVNDNAPEIAVRSLFSLVAEDSVPGTVIALIKVRDPDSGKNGEVTCHLQHNLPFTIISSSSSYYKLVTDSPLDRERAPEYNITITATDKGSPPLSTQKTILLQISDVNDNAPVFEKPSYSAYVPENNPSGASIFSVRATDRDWGENARVTYSLLEGEGREAPLSSAVSINSETGAVYALRSFDYEQLRELRFRVQARDGGSPPLRSNVSVRLLVLDQNDNSPHILHPASPSDGSTGVELAPRSSEPGYLVTKVVAVDADSGQNAWLSYQLLKATEPGLFSVGVHSGEVRTARYFVDRDGLKQSLVVLVKDNGQPPLSATVTVTVAVADSIPELLSDLSSLSAPAQPQSGLTLYLVIAVASVSCVFLTFVIALVALRLRRWRESQLLDSSSGTFSGVPVSHFVGIDGVRAFLHSYSQEASLTAGSGKSQFNFPQSNYANTLTSEQTCEVKDPFLMAEELNVSNADQSSVQ</sequence>
<evidence type="ECO:0000256" key="9">
    <source>
        <dbReference type="PROSITE-ProRule" id="PRU00043"/>
    </source>
</evidence>
<dbReference type="PROSITE" id="PS00232">
    <property type="entry name" value="CADHERIN_1"/>
    <property type="match status" value="3"/>
</dbReference>
<reference evidence="14" key="3">
    <citation type="submission" date="2025-08" db="UniProtKB">
        <authorList>
            <consortium name="Ensembl"/>
        </authorList>
    </citation>
    <scope>IDENTIFICATION</scope>
</reference>
<evidence type="ECO:0000256" key="1">
    <source>
        <dbReference type="ARBA" id="ARBA00004167"/>
    </source>
</evidence>
<dbReference type="GO" id="GO:0007156">
    <property type="term" value="P:homophilic cell adhesion via plasma membrane adhesion molecules"/>
    <property type="evidence" value="ECO:0007669"/>
    <property type="project" value="InterPro"/>
</dbReference>
<evidence type="ECO:0000256" key="6">
    <source>
        <dbReference type="ARBA" id="ARBA00022989"/>
    </source>
</evidence>
<reference evidence="15" key="1">
    <citation type="submission" date="2011-10" db="EMBL/GenBank/DDBJ databases">
        <authorList>
            <consortium name="Soft-shell Turtle Genome Consortium"/>
        </authorList>
    </citation>
    <scope>NUCLEOTIDE SEQUENCE [LARGE SCALE GENOMIC DNA]</scope>
    <source>
        <strain evidence="15">Daiwa-1</strain>
    </source>
</reference>
<dbReference type="Pfam" id="PF08266">
    <property type="entry name" value="Cadherin_2"/>
    <property type="match status" value="1"/>
</dbReference>
<keyword evidence="2 11" id="KW-0812">Transmembrane</keyword>
<keyword evidence="15" id="KW-1185">Reference proteome</keyword>
<evidence type="ECO:0000256" key="8">
    <source>
        <dbReference type="ARBA" id="ARBA00023180"/>
    </source>
</evidence>
<name>K7FAW0_PELSI</name>
<dbReference type="InterPro" id="IPR032455">
    <property type="entry name" value="Cadherin_C"/>
</dbReference>
<accession>K7FAW0</accession>
<keyword evidence="8" id="KW-0325">Glycoprotein</keyword>
<dbReference type="GO" id="GO:0005886">
    <property type="term" value="C:plasma membrane"/>
    <property type="evidence" value="ECO:0007669"/>
    <property type="project" value="UniProtKB-SubCell"/>
</dbReference>
<comment type="subcellular location">
    <subcellularLocation>
        <location evidence="1">Membrane</location>
        <topology evidence="1">Single-pass membrane protein</topology>
    </subcellularLocation>
</comment>
<dbReference type="SMART" id="SM00112">
    <property type="entry name" value="CA"/>
    <property type="match status" value="6"/>
</dbReference>
<evidence type="ECO:0000313" key="14">
    <source>
        <dbReference type="Ensembl" id="ENSPSIP00000005170.1"/>
    </source>
</evidence>
<evidence type="ECO:0000256" key="11">
    <source>
        <dbReference type="SAM" id="Phobius"/>
    </source>
</evidence>
<dbReference type="InterPro" id="IPR015919">
    <property type="entry name" value="Cadherin-like_sf"/>
</dbReference>
<feature type="domain" description="Cadherin" evidence="13">
    <location>
        <begin position="565"/>
        <end position="669"/>
    </location>
</feature>
<evidence type="ECO:0000313" key="15">
    <source>
        <dbReference type="Proteomes" id="UP000007267"/>
    </source>
</evidence>
<dbReference type="SUPFAM" id="SSF49313">
    <property type="entry name" value="Cadherin-like"/>
    <property type="match status" value="6"/>
</dbReference>
<feature type="domain" description="Cadherin" evidence="13">
    <location>
        <begin position="342"/>
        <end position="438"/>
    </location>
</feature>
<feature type="domain" description="Cadherin" evidence="13">
    <location>
        <begin position="11"/>
        <end position="119"/>
    </location>
</feature>
<keyword evidence="5" id="KW-0130">Cell adhesion</keyword>
<dbReference type="InterPro" id="IPR002126">
    <property type="entry name" value="Cadherin-like_dom"/>
</dbReference>
<evidence type="ECO:0000256" key="4">
    <source>
        <dbReference type="ARBA" id="ARBA00022837"/>
    </source>
</evidence>
<keyword evidence="7 11" id="KW-0472">Membrane</keyword>
<proteinExistence type="predicted"/>
<feature type="domain" description="Cadherin" evidence="13">
    <location>
        <begin position="439"/>
        <end position="548"/>
    </location>
</feature>
<reference evidence="14" key="4">
    <citation type="submission" date="2025-09" db="UniProtKB">
        <authorList>
            <consortium name="Ensembl"/>
        </authorList>
    </citation>
    <scope>IDENTIFICATION</scope>
</reference>
<dbReference type="InterPro" id="IPR020894">
    <property type="entry name" value="Cadherin_CS"/>
</dbReference>
<dbReference type="AlphaFoldDB" id="K7FAW0"/>
<dbReference type="Pfam" id="PF00028">
    <property type="entry name" value="Cadherin"/>
    <property type="match status" value="5"/>
</dbReference>
<dbReference type="PANTHER" id="PTHR24028:SF234">
    <property type="entry name" value="PROTOCADHERIN GAMMA-A3"/>
    <property type="match status" value="1"/>
</dbReference>
<evidence type="ECO:0000256" key="12">
    <source>
        <dbReference type="SAM" id="SignalP"/>
    </source>
</evidence>
<feature type="domain" description="Cadherin" evidence="13">
    <location>
        <begin position="229"/>
        <end position="333"/>
    </location>
</feature>
<dbReference type="PRINTS" id="PR00205">
    <property type="entry name" value="CADHERIN"/>
</dbReference>
<feature type="signal peptide" evidence="12">
    <location>
        <begin position="1"/>
        <end position="15"/>
    </location>
</feature>
<dbReference type="InterPro" id="IPR050174">
    <property type="entry name" value="Protocadherin/Cadherin-CA"/>
</dbReference>
<feature type="region of interest" description="Disordered" evidence="10">
    <location>
        <begin position="545"/>
        <end position="565"/>
    </location>
</feature>
<dbReference type="Proteomes" id="UP000007267">
    <property type="component" value="Unassembled WGS sequence"/>
</dbReference>
<dbReference type="PROSITE" id="PS50268">
    <property type="entry name" value="CADHERIN_2"/>
    <property type="match status" value="6"/>
</dbReference>
<keyword evidence="4 9" id="KW-0106">Calcium</keyword>
<feature type="domain" description="Cadherin" evidence="13">
    <location>
        <begin position="120"/>
        <end position="228"/>
    </location>
</feature>
<feature type="transmembrane region" description="Helical" evidence="11">
    <location>
        <begin position="674"/>
        <end position="699"/>
    </location>
</feature>
<dbReference type="GeneTree" id="ENSGT00940000159725"/>
<organism evidence="14 15">
    <name type="scientific">Pelodiscus sinensis</name>
    <name type="common">Chinese softshell turtle</name>
    <name type="synonym">Trionyx sinensis</name>
    <dbReference type="NCBI Taxonomy" id="13735"/>
    <lineage>
        <taxon>Eukaryota</taxon>
        <taxon>Metazoa</taxon>
        <taxon>Chordata</taxon>
        <taxon>Craniata</taxon>
        <taxon>Vertebrata</taxon>
        <taxon>Euteleostomi</taxon>
        <taxon>Archelosauria</taxon>
        <taxon>Testudinata</taxon>
        <taxon>Testudines</taxon>
        <taxon>Cryptodira</taxon>
        <taxon>Trionychia</taxon>
        <taxon>Trionychidae</taxon>
        <taxon>Pelodiscus</taxon>
    </lineage>
</organism>
<reference evidence="15" key="2">
    <citation type="journal article" date="2013" name="Nat. Genet.">
        <title>The draft genomes of soft-shell turtle and green sea turtle yield insights into the development and evolution of the turtle-specific body plan.</title>
        <authorList>
            <person name="Wang Z."/>
            <person name="Pascual-Anaya J."/>
            <person name="Zadissa A."/>
            <person name="Li W."/>
            <person name="Niimura Y."/>
            <person name="Huang Z."/>
            <person name="Li C."/>
            <person name="White S."/>
            <person name="Xiong Z."/>
            <person name="Fang D."/>
            <person name="Wang B."/>
            <person name="Ming Y."/>
            <person name="Chen Y."/>
            <person name="Zheng Y."/>
            <person name="Kuraku S."/>
            <person name="Pignatelli M."/>
            <person name="Herrero J."/>
            <person name="Beal K."/>
            <person name="Nozawa M."/>
            <person name="Li Q."/>
            <person name="Wang J."/>
            <person name="Zhang H."/>
            <person name="Yu L."/>
            <person name="Shigenobu S."/>
            <person name="Wang J."/>
            <person name="Liu J."/>
            <person name="Flicek P."/>
            <person name="Searle S."/>
            <person name="Wang J."/>
            <person name="Kuratani S."/>
            <person name="Yin Y."/>
            <person name="Aken B."/>
            <person name="Zhang G."/>
            <person name="Irie N."/>
        </authorList>
    </citation>
    <scope>NUCLEOTIDE SEQUENCE [LARGE SCALE GENOMIC DNA]</scope>
    <source>
        <strain evidence="15">Daiwa-1</strain>
    </source>
</reference>
<dbReference type="PANTHER" id="PTHR24028">
    <property type="entry name" value="CADHERIN-87A"/>
    <property type="match status" value="1"/>
</dbReference>
<evidence type="ECO:0000256" key="10">
    <source>
        <dbReference type="SAM" id="MobiDB-lite"/>
    </source>
</evidence>
<dbReference type="Gene3D" id="2.60.40.60">
    <property type="entry name" value="Cadherins"/>
    <property type="match status" value="6"/>
</dbReference>
<evidence type="ECO:0000259" key="13">
    <source>
        <dbReference type="PROSITE" id="PS50268"/>
    </source>
</evidence>
<protein>
    <recommendedName>
        <fullName evidence="13">Cadherin domain-containing protein</fullName>
    </recommendedName>
</protein>
<keyword evidence="12" id="KW-0732">Signal</keyword>
<dbReference type="InterPro" id="IPR013164">
    <property type="entry name" value="Cadherin_N"/>
</dbReference>
<evidence type="ECO:0000256" key="5">
    <source>
        <dbReference type="ARBA" id="ARBA00022889"/>
    </source>
</evidence>
<evidence type="ECO:0000256" key="7">
    <source>
        <dbReference type="ARBA" id="ARBA00023136"/>
    </source>
</evidence>
<feature type="chain" id="PRO_5046567821" description="Cadherin domain-containing protein" evidence="12">
    <location>
        <begin position="16"/>
        <end position="793"/>
    </location>
</feature>
<evidence type="ECO:0000256" key="3">
    <source>
        <dbReference type="ARBA" id="ARBA00022737"/>
    </source>
</evidence>
<dbReference type="Pfam" id="PF16492">
    <property type="entry name" value="Cadherin_C_2"/>
    <property type="match status" value="1"/>
</dbReference>
<keyword evidence="6 11" id="KW-1133">Transmembrane helix</keyword>
<dbReference type="eggNOG" id="KOG3594">
    <property type="taxonomic scope" value="Eukaryota"/>
</dbReference>
<dbReference type="GO" id="GO:0005509">
    <property type="term" value="F:calcium ion binding"/>
    <property type="evidence" value="ECO:0007669"/>
    <property type="project" value="UniProtKB-UniRule"/>
</dbReference>
<dbReference type="HOGENOM" id="CLU_006480_3_0_1"/>
<evidence type="ECO:0000256" key="2">
    <source>
        <dbReference type="ARBA" id="ARBA00022692"/>
    </source>
</evidence>
<dbReference type="EMBL" id="AGCU01069223">
    <property type="status" value="NOT_ANNOTATED_CDS"/>
    <property type="molecule type" value="Genomic_DNA"/>
</dbReference>
<dbReference type="OMA" id="LFTRSEY"/>
<dbReference type="Ensembl" id="ENSPSIT00000005199.1">
    <property type="protein sequence ID" value="ENSPSIP00000005170.1"/>
    <property type="gene ID" value="ENSPSIG00000004827.1"/>
</dbReference>
<dbReference type="CDD" id="cd11304">
    <property type="entry name" value="Cadherin_repeat"/>
    <property type="match status" value="6"/>
</dbReference>
<keyword evidence="3" id="KW-0677">Repeat</keyword>